<protein>
    <recommendedName>
        <fullName evidence="3">Arylsulfotransferase (ASST)</fullName>
    </recommendedName>
</protein>
<dbReference type="SUPFAM" id="SSF50998">
    <property type="entry name" value="Quinoprotein alcohol dehydrogenase-like"/>
    <property type="match status" value="1"/>
</dbReference>
<organism evidence="1 2">
    <name type="scientific">Mobiluncus mulieris</name>
    <dbReference type="NCBI Taxonomy" id="2052"/>
    <lineage>
        <taxon>Bacteria</taxon>
        <taxon>Bacillati</taxon>
        <taxon>Actinomycetota</taxon>
        <taxon>Actinomycetes</taxon>
        <taxon>Actinomycetales</taxon>
        <taxon>Actinomycetaceae</taxon>
        <taxon>Mobiluncus</taxon>
    </lineage>
</organism>
<evidence type="ECO:0000313" key="2">
    <source>
        <dbReference type="Proteomes" id="UP000578252"/>
    </source>
</evidence>
<dbReference type="EMBL" id="JABCUR010000003">
    <property type="protein sequence ID" value="NMW64735.1"/>
    <property type="molecule type" value="Genomic_DNA"/>
</dbReference>
<dbReference type="Gene3D" id="2.130.10.10">
    <property type="entry name" value="YVTN repeat-like/Quinoprotein amine dehydrogenase"/>
    <property type="match status" value="1"/>
</dbReference>
<dbReference type="InterPro" id="IPR011047">
    <property type="entry name" value="Quinoprotein_ADH-like_sf"/>
</dbReference>
<evidence type="ECO:0000313" key="1">
    <source>
        <dbReference type="EMBL" id="NMW64735.1"/>
    </source>
</evidence>
<dbReference type="InterPro" id="IPR015943">
    <property type="entry name" value="WD40/YVTN_repeat-like_dom_sf"/>
</dbReference>
<sequence length="337" mass="38173">MFDNYSYILTGKDNQVAKKVANIPDADYFAASNLDNPNFYVIAARSDGLLKISKDGTWSKIFTEEKGNFGGYNAILSLGDGGAVVARNKLNYTLPDGSYPDKVFRIDASGNVIWSTIVPLRVDSITLADNLIVLGGDNSLSAKSALYQILDLENGSIVSQTSPDIPDYWYNFKNCTIINRVVHCIVQHTNINNTGEWESYLVKLSLETGKQLNTPVFMDKNIHSFTYLDNCFYGIREDKTEKTRLIVFDLDGNRKADYVLESKMQVASFVQFMKRGSNLYLHFWNLRPKKEKWMVREADSLFYFDTKTGKFTEESFDIPRFAYLGAGANIPASWFKN</sequence>
<reference evidence="1 2" key="1">
    <citation type="submission" date="2020-04" db="EMBL/GenBank/DDBJ databases">
        <title>Antimicrobial susceptibility and clonality of vaginal-derived multi-drug resistant Mobiluncus isolates in China.</title>
        <authorList>
            <person name="Zhang X."/>
        </authorList>
    </citation>
    <scope>NUCLEOTIDE SEQUENCE [LARGE SCALE GENOMIC DNA]</scope>
    <source>
        <strain evidence="1 2">13</strain>
    </source>
</reference>
<gene>
    <name evidence="1" type="ORF">HHJ78_04130</name>
</gene>
<name>A0A7Y0U0J3_9ACTO</name>
<accession>A0A7Y0U0J3</accession>
<dbReference type="AlphaFoldDB" id="A0A7Y0U0J3"/>
<proteinExistence type="predicted"/>
<dbReference type="Proteomes" id="UP000578252">
    <property type="component" value="Unassembled WGS sequence"/>
</dbReference>
<comment type="caution">
    <text evidence="1">The sequence shown here is derived from an EMBL/GenBank/DDBJ whole genome shotgun (WGS) entry which is preliminary data.</text>
</comment>
<evidence type="ECO:0008006" key="3">
    <source>
        <dbReference type="Google" id="ProtNLM"/>
    </source>
</evidence>